<dbReference type="EMBL" id="JAHKNG010000011">
    <property type="protein sequence ID" value="MBU3030114.1"/>
    <property type="molecule type" value="Genomic_DNA"/>
</dbReference>
<keyword evidence="4" id="KW-1185">Reference proteome</keyword>
<sequence>MVMKTPGVYIVEKSAFPNSVVQVATAIPAFIGYTEKAMNGNVPLHLTPMKINSFSEFETYFGGPPVPYFTLSEFAEREGLQPYGEDADQQQAAELPQAVFTTNGPRGLEKFELKQVNPAHLLYAAMRLFYSNGGGSCFVVSIGTYDDPIEPGPMLKALTRLEKETEPTMVVIPETTRLNRQDSANVQQQMMRHCGEVMKNRFAILDIHGGYLDERSPRGDPVASFRNDAGTNNLDYAAAYYPWLDTSVFTSRVFTYENIVLESRGKFISLLKRSVNSNKQIVEEIKKVGTAVLTGDFTISVKSGGSTVLKPGDISARDDTTEAGALSYKVETREGEMPGKLVRKGSTDPVAGFTQKEIEAGVISFEHDAAQGPRGSFSIVVTDEDGVQTEARTVAIVAGNEVLALPDVVKGTSVKIDVGSAGGDAGSVRLVGADPIDEVAVRKADQDVIAAKDAVDKAADKVTDAQTKKLADAEAAAVVKVKDKTLTLRGIGVWQVDGSAISFAPAPELRDSEVAVKYTVDVKGETQPPQEIRVLLDGIDTKPPAPSPSTATVDKTMRAIVPLYNDVMNSITRYMNAMSPAAAMAGLYTMVDNSRGVWKAPANVSVNSVVAPMVNIDNLQQENLNVSTTGKSINAIRPFVGEGTLVWGARTLDGNSLDWRYINVRRTMIMIEESIRLAAKAYVFEPNTANTWVTIRSMLENFLTSVWKAGGLAGAVPEDAFSVHVGLGETMTPVDILEGRLLITVLVAVVRPAEFIEITFQQQMQKS</sequence>
<gene>
    <name evidence="3" type="ORF">KNW02_08280</name>
</gene>
<dbReference type="InterPro" id="IPR020287">
    <property type="entry name" value="Tail_sheath_C"/>
</dbReference>
<organism evidence="3 4">
    <name type="scientific">Paracoccus marinaquae</name>
    <dbReference type="NCBI Taxonomy" id="2841926"/>
    <lineage>
        <taxon>Bacteria</taxon>
        <taxon>Pseudomonadati</taxon>
        <taxon>Pseudomonadota</taxon>
        <taxon>Alphaproteobacteria</taxon>
        <taxon>Rhodobacterales</taxon>
        <taxon>Paracoccaceae</taxon>
        <taxon>Paracoccus</taxon>
    </lineage>
</organism>
<dbReference type="Proteomes" id="UP001166191">
    <property type="component" value="Unassembled WGS sequence"/>
</dbReference>
<dbReference type="PANTHER" id="PTHR35861">
    <property type="match status" value="1"/>
</dbReference>
<evidence type="ECO:0000259" key="2">
    <source>
        <dbReference type="Pfam" id="PF17482"/>
    </source>
</evidence>
<feature type="domain" description="Tail sheath protein C-terminal" evidence="2">
    <location>
        <begin position="658"/>
        <end position="762"/>
    </location>
</feature>
<accession>A0ABS6AKD5</accession>
<evidence type="ECO:0000313" key="4">
    <source>
        <dbReference type="Proteomes" id="UP001166191"/>
    </source>
</evidence>
<evidence type="ECO:0000313" key="3">
    <source>
        <dbReference type="EMBL" id="MBU3030114.1"/>
    </source>
</evidence>
<reference evidence="3" key="1">
    <citation type="submission" date="2021-06" db="EMBL/GenBank/DDBJ databases">
        <title>Paracoccus bacterium XHP0099 sp. nov., isolated from the surface waters of the Yellow Sea.</title>
        <authorList>
            <person name="Xue H."/>
            <person name="Zhang D."/>
        </authorList>
    </citation>
    <scope>NUCLEOTIDE SEQUENCE</scope>
    <source>
        <strain evidence="3">XHP0099</strain>
    </source>
</reference>
<dbReference type="PANTHER" id="PTHR35861:SF1">
    <property type="entry name" value="PHAGE TAIL SHEATH PROTEIN"/>
    <property type="match status" value="1"/>
</dbReference>
<comment type="caution">
    <text evidence="3">The sequence shown here is derived from an EMBL/GenBank/DDBJ whole genome shotgun (WGS) entry which is preliminary data.</text>
</comment>
<name>A0ABS6AKD5_9RHOB</name>
<dbReference type="Pfam" id="PF17482">
    <property type="entry name" value="Phage_sheath_1C"/>
    <property type="match status" value="1"/>
</dbReference>
<dbReference type="RefSeq" id="WP_216032796.1">
    <property type="nucleotide sequence ID" value="NZ_JAHKNG010000011.1"/>
</dbReference>
<comment type="similarity">
    <text evidence="1">Belongs to the myoviridae tail sheath protein family.</text>
</comment>
<dbReference type="InterPro" id="IPR052042">
    <property type="entry name" value="Tail_sheath_structural"/>
</dbReference>
<evidence type="ECO:0000256" key="1">
    <source>
        <dbReference type="ARBA" id="ARBA00008005"/>
    </source>
</evidence>
<dbReference type="Pfam" id="PF16184">
    <property type="entry name" value="Cadherin_3"/>
    <property type="match status" value="1"/>
</dbReference>
<protein>
    <submittedName>
        <fullName evidence="3">Phage tail protein</fullName>
    </submittedName>
</protein>
<proteinExistence type="inferred from homology"/>